<keyword evidence="3" id="KW-1185">Reference proteome</keyword>
<dbReference type="InterPro" id="IPR037465">
    <property type="entry name" value="YlxR"/>
</dbReference>
<dbReference type="Gene3D" id="3.30.1330.30">
    <property type="match status" value="1"/>
</dbReference>
<dbReference type="Proteomes" id="UP000243205">
    <property type="component" value="Unassembled WGS sequence"/>
</dbReference>
<evidence type="ECO:0000259" key="1">
    <source>
        <dbReference type="Pfam" id="PF04296"/>
    </source>
</evidence>
<dbReference type="PANTHER" id="PTHR34215:SF1">
    <property type="entry name" value="YLXR DOMAIN-CONTAINING PROTEIN"/>
    <property type="match status" value="1"/>
</dbReference>
<dbReference type="CDD" id="cd00279">
    <property type="entry name" value="YlxR"/>
    <property type="match status" value="1"/>
</dbReference>
<dbReference type="PANTHER" id="PTHR34215">
    <property type="entry name" value="BLL0784 PROTEIN"/>
    <property type="match status" value="1"/>
</dbReference>
<dbReference type="InterPro" id="IPR029064">
    <property type="entry name" value="Ribosomal_eL30-like_sf"/>
</dbReference>
<protein>
    <recommendedName>
        <fullName evidence="1">YlxR domain-containing protein</fullName>
    </recommendedName>
</protein>
<dbReference type="SUPFAM" id="SSF55315">
    <property type="entry name" value="L30e-like"/>
    <property type="match status" value="1"/>
</dbReference>
<name>A0A1G7C421_9BACT</name>
<dbReference type="InterPro" id="IPR035931">
    <property type="entry name" value="YlxR-like_sf"/>
</dbReference>
<dbReference type="SUPFAM" id="SSF64376">
    <property type="entry name" value="YlxR-like"/>
    <property type="match status" value="1"/>
</dbReference>
<dbReference type="OrthoDB" id="9813251at2"/>
<gene>
    <name evidence="2" type="ORF">SAMN05661003_10847</name>
</gene>
<accession>A0A1G7C421</accession>
<dbReference type="STRING" id="57664.SAMN05661003_10847"/>
<feature type="domain" description="YlxR" evidence="1">
    <location>
        <begin position="15"/>
        <end position="82"/>
    </location>
</feature>
<reference evidence="3" key="1">
    <citation type="submission" date="2016-10" db="EMBL/GenBank/DDBJ databases">
        <authorList>
            <person name="Varghese N."/>
            <person name="Submissions S."/>
        </authorList>
    </citation>
    <scope>NUCLEOTIDE SEQUENCE [LARGE SCALE GENOMIC DNA]</scope>
    <source>
        <strain evidence="3">DSM 8987</strain>
    </source>
</reference>
<proteinExistence type="predicted"/>
<evidence type="ECO:0000313" key="2">
    <source>
        <dbReference type="EMBL" id="SDE33520.1"/>
    </source>
</evidence>
<organism evidence="2 3">
    <name type="scientific">Desulfuromonas thiophila</name>
    <dbReference type="NCBI Taxonomy" id="57664"/>
    <lineage>
        <taxon>Bacteria</taxon>
        <taxon>Pseudomonadati</taxon>
        <taxon>Thermodesulfobacteriota</taxon>
        <taxon>Desulfuromonadia</taxon>
        <taxon>Desulfuromonadales</taxon>
        <taxon>Desulfuromonadaceae</taxon>
        <taxon>Desulfuromonas</taxon>
    </lineage>
</organism>
<dbReference type="Gene3D" id="3.30.1230.10">
    <property type="entry name" value="YlxR-like"/>
    <property type="match status" value="1"/>
</dbReference>
<dbReference type="InterPro" id="IPR007393">
    <property type="entry name" value="YlxR_dom"/>
</dbReference>
<sequence length="203" mass="22534">MSRPHEDPAGRGPRRSCIACRQSLPQGQLIRFVCAPDGALLVDYGHRLPGRGAYVCLKPDCLRQALRRNAFSRALRQPCRQPDEAQLLAQLQQACRQRILNLLGMARKAGLLCGGQQAVSQSLQRPHEIALVLVATDMSAPLAARLRQRLDQLGLPYQTLFDRQQLAEALGTALRSTLVIKKSSLAQTLQFELGRYREVMGEV</sequence>
<evidence type="ECO:0000313" key="3">
    <source>
        <dbReference type="Proteomes" id="UP000243205"/>
    </source>
</evidence>
<dbReference type="RefSeq" id="WP_092078376.1">
    <property type="nucleotide sequence ID" value="NZ_CALFZY010000008.1"/>
</dbReference>
<dbReference type="EMBL" id="FNAQ01000008">
    <property type="protein sequence ID" value="SDE33520.1"/>
    <property type="molecule type" value="Genomic_DNA"/>
</dbReference>
<dbReference type="AlphaFoldDB" id="A0A1G7C421"/>
<dbReference type="Pfam" id="PF04296">
    <property type="entry name" value="YlxR"/>
    <property type="match status" value="1"/>
</dbReference>